<keyword evidence="7" id="KW-1185">Reference proteome</keyword>
<name>D5G6C7_TUBMM</name>
<keyword evidence="2 4" id="KW-0378">Hydrolase</keyword>
<dbReference type="HOGENOM" id="CLU_003433_4_0_1"/>
<dbReference type="PANTHER" id="PTHR14084:SF0">
    <property type="entry name" value="KYNURENINASE"/>
    <property type="match status" value="1"/>
</dbReference>
<dbReference type="FunCoup" id="D5G6C7">
    <property type="interactions" value="195"/>
</dbReference>
<dbReference type="GO" id="GO:0019441">
    <property type="term" value="P:L-tryptophan catabolic process to kynurenine"/>
    <property type="evidence" value="ECO:0007669"/>
    <property type="project" value="TreeGrafter"/>
</dbReference>
<feature type="binding site" evidence="4">
    <location>
        <position position="262"/>
    </location>
    <ligand>
        <name>pyridoxal 5'-phosphate</name>
        <dbReference type="ChEBI" id="CHEBI:597326"/>
    </ligand>
</feature>
<dbReference type="Proteomes" id="UP000006911">
    <property type="component" value="Unassembled WGS sequence"/>
</dbReference>
<feature type="binding site" evidence="4">
    <location>
        <position position="143"/>
    </location>
    <ligand>
        <name>pyridoxal 5'-phosphate</name>
        <dbReference type="ChEBI" id="CHEBI:597326"/>
    </ligand>
</feature>
<proteinExistence type="inferred from homology"/>
<dbReference type="GO" id="GO:0034354">
    <property type="term" value="P:'de novo' NAD+ biosynthetic process from L-tryptophan"/>
    <property type="evidence" value="ECO:0007669"/>
    <property type="project" value="UniProtKB-UniRule"/>
</dbReference>
<dbReference type="GO" id="GO:0005737">
    <property type="term" value="C:cytoplasm"/>
    <property type="evidence" value="ECO:0007669"/>
    <property type="project" value="UniProtKB-SubCell"/>
</dbReference>
<dbReference type="Gene3D" id="3.40.640.10">
    <property type="entry name" value="Type I PLP-dependent aspartate aminotransferase-like (Major domain)"/>
    <property type="match status" value="1"/>
</dbReference>
<reference evidence="6 7" key="1">
    <citation type="journal article" date="2010" name="Nature">
        <title>Perigord black truffle genome uncovers evolutionary origins and mechanisms of symbiosis.</title>
        <authorList>
            <person name="Martin F."/>
            <person name="Kohler A."/>
            <person name="Murat C."/>
            <person name="Balestrini R."/>
            <person name="Coutinho P.M."/>
            <person name="Jaillon O."/>
            <person name="Montanini B."/>
            <person name="Morin E."/>
            <person name="Noel B."/>
            <person name="Percudani R."/>
            <person name="Porcel B."/>
            <person name="Rubini A."/>
            <person name="Amicucci A."/>
            <person name="Amselem J."/>
            <person name="Anthouard V."/>
            <person name="Arcioni S."/>
            <person name="Artiguenave F."/>
            <person name="Aury J.M."/>
            <person name="Ballario P."/>
            <person name="Bolchi A."/>
            <person name="Brenna A."/>
            <person name="Brun A."/>
            <person name="Buee M."/>
            <person name="Cantarel B."/>
            <person name="Chevalier G."/>
            <person name="Couloux A."/>
            <person name="Da Silva C."/>
            <person name="Denoeud F."/>
            <person name="Duplessis S."/>
            <person name="Ghignone S."/>
            <person name="Hilselberger B."/>
            <person name="Iotti M."/>
            <person name="Marcais B."/>
            <person name="Mello A."/>
            <person name="Miranda M."/>
            <person name="Pacioni G."/>
            <person name="Quesneville H."/>
            <person name="Riccioni C."/>
            <person name="Ruotolo R."/>
            <person name="Splivallo R."/>
            <person name="Stocchi V."/>
            <person name="Tisserant E."/>
            <person name="Viscomi A.R."/>
            <person name="Zambonelli A."/>
            <person name="Zampieri E."/>
            <person name="Henrissat B."/>
            <person name="Lebrun M.H."/>
            <person name="Paolocci F."/>
            <person name="Bonfante P."/>
            <person name="Ottonello S."/>
            <person name="Wincker P."/>
        </authorList>
    </citation>
    <scope>NUCLEOTIDE SEQUENCE [LARGE SCALE GENOMIC DNA]</scope>
    <source>
        <strain evidence="6 7">Mel28</strain>
    </source>
</reference>
<feature type="binding site" evidence="4">
    <location>
        <position position="342"/>
    </location>
    <ligand>
        <name>pyridoxal 5'-phosphate</name>
        <dbReference type="ChEBI" id="CHEBI:597326"/>
    </ligand>
</feature>
<accession>D5G6C7</accession>
<dbReference type="InParanoid" id="D5G6C7"/>
<comment type="cofactor">
    <cofactor evidence="4 5">
        <name>pyridoxal 5'-phosphate</name>
        <dbReference type="ChEBI" id="CHEBI:597326"/>
    </cofactor>
</comment>
<dbReference type="PIRSF" id="PIRSF038800">
    <property type="entry name" value="KYNU"/>
    <property type="match status" value="1"/>
</dbReference>
<gene>
    <name evidence="4" type="primary">BNA5</name>
    <name evidence="6" type="ORF">GSTUM_00004424001</name>
</gene>
<comment type="catalytic activity">
    <reaction evidence="4 5">
        <text>L-kynurenine + H2O = anthranilate + L-alanine + H(+)</text>
        <dbReference type="Rhea" id="RHEA:16813"/>
        <dbReference type="ChEBI" id="CHEBI:15377"/>
        <dbReference type="ChEBI" id="CHEBI:15378"/>
        <dbReference type="ChEBI" id="CHEBI:16567"/>
        <dbReference type="ChEBI" id="CHEBI:57959"/>
        <dbReference type="ChEBI" id="CHEBI:57972"/>
        <dbReference type="EC" id="3.7.1.3"/>
    </reaction>
</comment>
<dbReference type="GO" id="GO:0030429">
    <property type="term" value="F:kynureninase activity"/>
    <property type="evidence" value="ECO:0007669"/>
    <property type="project" value="UniProtKB-UniRule"/>
</dbReference>
<dbReference type="GO" id="GO:0097053">
    <property type="term" value="P:L-kynurenine catabolic process"/>
    <property type="evidence" value="ECO:0007669"/>
    <property type="project" value="UniProtKB-UniRule"/>
</dbReference>
<keyword evidence="1 4" id="KW-0662">Pyridine nucleotide biosynthesis</keyword>
<evidence type="ECO:0000313" key="6">
    <source>
        <dbReference type="EMBL" id="CAZ80070.1"/>
    </source>
</evidence>
<dbReference type="OMA" id="YTEVWEF"/>
<dbReference type="PANTHER" id="PTHR14084">
    <property type="entry name" value="KYNURENINASE"/>
    <property type="match status" value="1"/>
</dbReference>
<dbReference type="InterPro" id="IPR015421">
    <property type="entry name" value="PyrdxlP-dep_Trfase_major"/>
</dbReference>
<dbReference type="RefSeq" id="XP_002835913.1">
    <property type="nucleotide sequence ID" value="XM_002835867.1"/>
</dbReference>
<dbReference type="FunFam" id="3.40.640.10:FF:000031">
    <property type="entry name" value="Kynureninase"/>
    <property type="match status" value="1"/>
</dbReference>
<dbReference type="EMBL" id="FN430009">
    <property type="protein sequence ID" value="CAZ80070.1"/>
    <property type="molecule type" value="Genomic_DNA"/>
</dbReference>
<dbReference type="GO" id="GO:0043420">
    <property type="term" value="P:anthranilate metabolic process"/>
    <property type="evidence" value="ECO:0007669"/>
    <property type="project" value="UniProtKB-UniRule"/>
</dbReference>
<comment type="pathway">
    <text evidence="4 5">Cofactor biosynthesis; NAD(+) biosynthesis; quinolinate from L-kynurenine: step 2/3.</text>
</comment>
<feature type="binding site" evidence="4">
    <location>
        <position position="259"/>
    </location>
    <ligand>
        <name>pyridoxal 5'-phosphate</name>
        <dbReference type="ChEBI" id="CHEBI:597326"/>
    </ligand>
</feature>
<dbReference type="GeneID" id="9182536"/>
<keyword evidence="4 5" id="KW-0963">Cytoplasm</keyword>
<dbReference type="GO" id="GO:0030170">
    <property type="term" value="F:pyridoxal phosphate binding"/>
    <property type="evidence" value="ECO:0007669"/>
    <property type="project" value="UniProtKB-UniRule"/>
</dbReference>
<dbReference type="UniPathway" id="UPA00334">
    <property type="reaction ID" value="UER00455"/>
</dbReference>
<protein>
    <recommendedName>
        <fullName evidence="4 5">Kynureninase</fullName>
        <ecNumber evidence="4 5">3.7.1.3</ecNumber>
    </recommendedName>
    <alternativeName>
        <fullName evidence="4">Biosynthesis of nicotinic acid protein 5</fullName>
    </alternativeName>
    <alternativeName>
        <fullName evidence="4">L-kynurenine hydrolase</fullName>
    </alternativeName>
</protein>
<feature type="binding site" evidence="4">
    <location>
        <position position="230"/>
    </location>
    <ligand>
        <name>pyridoxal 5'-phosphate</name>
        <dbReference type="ChEBI" id="CHEBI:597326"/>
    </ligand>
</feature>
<dbReference type="EC" id="3.7.1.3" evidence="4 5"/>
<feature type="binding site" evidence="4">
    <location>
        <position position="144"/>
    </location>
    <ligand>
        <name>pyridoxal 5'-phosphate</name>
        <dbReference type="ChEBI" id="CHEBI:597326"/>
    </ligand>
</feature>
<dbReference type="InterPro" id="IPR015424">
    <property type="entry name" value="PyrdxlP-dep_Trfase"/>
</dbReference>
<feature type="modified residue" description="N6-(pyridoxal phosphate)lysine" evidence="4">
    <location>
        <position position="285"/>
    </location>
</feature>
<evidence type="ECO:0000256" key="2">
    <source>
        <dbReference type="ARBA" id="ARBA00022801"/>
    </source>
</evidence>
<comment type="subunit">
    <text evidence="4 5">Homodimer.</text>
</comment>
<comment type="pathway">
    <text evidence="4 5">Amino-acid degradation; L-kynurenine degradation; L-alanine and anthranilate from L-kynurenine: step 1/1.</text>
</comment>
<comment type="similarity">
    <text evidence="4 5">Belongs to the kynureninase family.</text>
</comment>
<dbReference type="SUPFAM" id="SSF53383">
    <property type="entry name" value="PLP-dependent transferases"/>
    <property type="match status" value="1"/>
</dbReference>
<dbReference type="Pfam" id="PF22580">
    <property type="entry name" value="KYNU_C"/>
    <property type="match status" value="1"/>
</dbReference>
<dbReference type="InterPro" id="IPR010111">
    <property type="entry name" value="Kynureninase"/>
</dbReference>
<feature type="binding site" evidence="4">
    <location>
        <position position="284"/>
    </location>
    <ligand>
        <name>pyridoxal 5'-phosphate</name>
        <dbReference type="ChEBI" id="CHEBI:597326"/>
    </ligand>
</feature>
<evidence type="ECO:0000256" key="5">
    <source>
        <dbReference type="PIRNR" id="PIRNR038800"/>
    </source>
</evidence>
<dbReference type="eggNOG" id="KOG3846">
    <property type="taxonomic scope" value="Eukaryota"/>
</dbReference>
<dbReference type="NCBIfam" id="TIGR01814">
    <property type="entry name" value="kynureninase"/>
    <property type="match status" value="1"/>
</dbReference>
<dbReference type="AlphaFoldDB" id="D5G6C7"/>
<comment type="function">
    <text evidence="4 5">Catalyzes the cleavage of L-kynurenine (L-Kyn) and L-3-hydroxykynurenine (L-3OHKyn) into anthranilic acid (AA) and 3-hydroxyanthranilic acid (3-OHAA), respectively.</text>
</comment>
<dbReference type="STRING" id="656061.D5G6C7"/>
<dbReference type="HAMAP" id="MF_01970">
    <property type="entry name" value="Kynureninase"/>
    <property type="match status" value="1"/>
</dbReference>
<evidence type="ECO:0000313" key="7">
    <source>
        <dbReference type="Proteomes" id="UP000006911"/>
    </source>
</evidence>
<sequence length="477" mass="52910">MDSAQLYQFIHGGAFHSDDFRSSTREFARRLDTSDPLASFRKEFLIPSKADLKDPHPETKPVDQCNDPSDPCIYFCGNSLGLQPKNTQALIAEELRIWATRGVQGHFDHPLSRPWVSAAEEVNVRMANVVGALSEEVSTMGTLTANIHTLFASFYKPDVTKQGRYKIIIEGKAFPSDHYAVESQIEWHGLSPEDALVTIFPEGGRKVLTTDQIYRVIDGNASTTAVLWLSGVQYYTGQVFDLKAITRYAQSKGILVGWDLAHAVGNILLELHEWGVDFAAWCTYKYLSSGPGGIAGIFVHEKHASSERHRLAGWWGHDKASRFTMDNVFRPMSGAAGYQMSNPSILDLTALLSSLSLYSDATMAAVRTKSVHMTGYLDYLLHSQFESCGPKPFEIITPRNPAARGAQLSLLFRGGLMMQVFDGLQERGIIVDERKPDVIRVAPLPLYNTFEEVWDFVQALKQAIDTALEGGDEGGKV</sequence>
<dbReference type="UniPathway" id="UPA00253">
    <property type="reaction ID" value="UER00329"/>
</dbReference>
<evidence type="ECO:0000256" key="3">
    <source>
        <dbReference type="ARBA" id="ARBA00022898"/>
    </source>
</evidence>
<dbReference type="GO" id="GO:0019805">
    <property type="term" value="P:quinolinate biosynthetic process"/>
    <property type="evidence" value="ECO:0007669"/>
    <property type="project" value="UniProtKB-UniRule"/>
</dbReference>
<dbReference type="KEGG" id="tml:GSTUM_00004424001"/>
<keyword evidence="3 4" id="KW-0663">Pyridoxal phosphate</keyword>
<evidence type="ECO:0000256" key="1">
    <source>
        <dbReference type="ARBA" id="ARBA00022642"/>
    </source>
</evidence>
<evidence type="ECO:0000256" key="4">
    <source>
        <dbReference type="HAMAP-Rule" id="MF_03017"/>
    </source>
</evidence>
<comment type="catalytic activity">
    <reaction evidence="5">
        <text>3-hydroxy-L-kynurenine + H2O = 3-hydroxyanthranilate + L-alanine + H(+)</text>
        <dbReference type="Rhea" id="RHEA:25143"/>
        <dbReference type="ChEBI" id="CHEBI:15377"/>
        <dbReference type="ChEBI" id="CHEBI:15378"/>
        <dbReference type="ChEBI" id="CHEBI:36559"/>
        <dbReference type="ChEBI" id="CHEBI:57972"/>
        <dbReference type="ChEBI" id="CHEBI:58125"/>
        <dbReference type="EC" id="3.7.1.3"/>
    </reaction>
</comment>
<feature type="binding site" evidence="4">
    <location>
        <begin position="174"/>
        <end position="177"/>
    </location>
    <ligand>
        <name>pyridoxal 5'-phosphate</name>
        <dbReference type="ChEBI" id="CHEBI:597326"/>
    </ligand>
</feature>
<dbReference type="InterPro" id="IPR015422">
    <property type="entry name" value="PyrdxlP-dep_Trfase_small"/>
</dbReference>
<comment type="subcellular location">
    <subcellularLocation>
        <location evidence="4 5">Cytoplasm</location>
    </subcellularLocation>
</comment>
<feature type="binding site" evidence="4">
    <location>
        <position position="314"/>
    </location>
    <ligand>
        <name>pyridoxal 5'-phosphate</name>
        <dbReference type="ChEBI" id="CHEBI:597326"/>
    </ligand>
</feature>
<dbReference type="Gene3D" id="3.90.1150.10">
    <property type="entry name" value="Aspartate Aminotransferase, domain 1"/>
    <property type="match status" value="1"/>
</dbReference>
<organism evidence="6 7">
    <name type="scientific">Tuber melanosporum (strain Mel28)</name>
    <name type="common">Perigord black truffle</name>
    <dbReference type="NCBI Taxonomy" id="656061"/>
    <lineage>
        <taxon>Eukaryota</taxon>
        <taxon>Fungi</taxon>
        <taxon>Dikarya</taxon>
        <taxon>Ascomycota</taxon>
        <taxon>Pezizomycotina</taxon>
        <taxon>Pezizomycetes</taxon>
        <taxon>Pezizales</taxon>
        <taxon>Tuberaceae</taxon>
        <taxon>Tuber</taxon>
    </lineage>
</organism>